<dbReference type="InterPro" id="IPR044148">
    <property type="entry name" value="ALDH_GabD1-like"/>
</dbReference>
<name>D5H8V4_SALRM</name>
<accession>D5H8V4</accession>
<proteinExistence type="inferred from homology"/>
<dbReference type="AlphaFoldDB" id="D5H8V4"/>
<dbReference type="EMBL" id="FP565814">
    <property type="protein sequence ID" value="CBH24459.1"/>
    <property type="molecule type" value="Genomic_DNA"/>
</dbReference>
<evidence type="ECO:0000313" key="7">
    <source>
        <dbReference type="Proteomes" id="UP000000933"/>
    </source>
</evidence>
<evidence type="ECO:0000256" key="3">
    <source>
        <dbReference type="ARBA" id="ARBA00023002"/>
    </source>
</evidence>
<feature type="region of interest" description="Disordered" evidence="4">
    <location>
        <begin position="16"/>
        <end position="37"/>
    </location>
</feature>
<dbReference type="Pfam" id="PF00171">
    <property type="entry name" value="Aldedh"/>
    <property type="match status" value="1"/>
</dbReference>
<dbReference type="InterPro" id="IPR015590">
    <property type="entry name" value="Aldehyde_DH_dom"/>
</dbReference>
<reference evidence="6 7" key="1">
    <citation type="journal article" date="2010" name="ISME J.">
        <title>Fine-scale evolution: genomic, phenotypic and ecological differentiation in two coexisting Salinibacter ruber strains.</title>
        <authorList>
            <person name="Pena A."/>
            <person name="Teeling H."/>
            <person name="Huerta-Cepas J."/>
            <person name="Santos F."/>
            <person name="Yarza P."/>
            <person name="Brito-Echeverria J."/>
            <person name="Lucio M."/>
            <person name="Schmitt-Kopplin P."/>
            <person name="Meseguer I."/>
            <person name="Schenowitz C."/>
            <person name="Dossat C."/>
            <person name="Barbe V."/>
            <person name="Dopazo J."/>
            <person name="Rossello-Mora R."/>
            <person name="Schuler M."/>
            <person name="Glockner F.O."/>
            <person name="Amann R."/>
            <person name="Gabaldon T."/>
            <person name="Anton J."/>
        </authorList>
    </citation>
    <scope>NUCLEOTIDE SEQUENCE [LARGE SCALE GENOMIC DNA]</scope>
    <source>
        <strain evidence="6 7">M8</strain>
    </source>
</reference>
<evidence type="ECO:0000256" key="2">
    <source>
        <dbReference type="ARBA" id="ARBA00022857"/>
    </source>
</evidence>
<feature type="domain" description="Aldehyde dehydrogenase" evidence="5">
    <location>
        <begin position="55"/>
        <end position="502"/>
    </location>
</feature>
<dbReference type="InterPro" id="IPR047110">
    <property type="entry name" value="GABD/Sad-like"/>
</dbReference>
<dbReference type="InterPro" id="IPR016163">
    <property type="entry name" value="Ald_DH_C"/>
</dbReference>
<dbReference type="CDD" id="cd07100">
    <property type="entry name" value="ALDH_SSADH1_GabD1"/>
    <property type="match status" value="1"/>
</dbReference>
<dbReference type="InterPro" id="IPR016162">
    <property type="entry name" value="Ald_DH_N"/>
</dbReference>
<dbReference type="GO" id="GO:0004030">
    <property type="term" value="F:aldehyde dehydrogenase [NAD(P)+] activity"/>
    <property type="evidence" value="ECO:0007669"/>
    <property type="project" value="InterPro"/>
</dbReference>
<dbReference type="KEGG" id="srm:SRM_01538"/>
<evidence type="ECO:0000256" key="1">
    <source>
        <dbReference type="ARBA" id="ARBA00009986"/>
    </source>
</evidence>
<dbReference type="PATRIC" id="fig|761659.10.peg.1683"/>
<sequence>MGLRRHPRWDLVTRRRRPGIGEEATSGRRDHRSTDGRETRCHVLSHHIPSAMPLVSVNPTTEQEIERHPLHTGREVEHRLDRAASAFEVNRSRSFDERAARLERAADLLEDNAPALGALMTEEMGKPLTQAQAEAEKCAWVCRYYAEHGADFLADRAVETAARKSYVAHEPLGPILAIMPWNFPFWQAFRFGAPTLMAGNVVLLKHAPNVTGCAEAIADLLREAGFADHELQVLRVDEETVGTVLDDQRVRGATLTGSVPAGAAVARQAAAQIKPTVLELGGSDPFIVCADADLEKAASVGCTARMQNNGQSCIAAKRFIVERAVLDDFQERLVENVEALTVGPPTDRETDVGPMARADLRDTVHDQVERAIGAGAVAVAGGHTLERDGFFYAPTVLADVDPGTVAFDEEIFGPVASVIAADDAEHAVALANDTRFGLGGSIFTEDLEKGERMARSLEVGCVFVNEMTKSDPRVPFGGIKDSGYGRELSHHGIRAFVNAKTVWVEE</sequence>
<dbReference type="Proteomes" id="UP000000933">
    <property type="component" value="Chromosome"/>
</dbReference>
<dbReference type="EC" id="1.2.1.16" evidence="6"/>
<feature type="compositionally biased region" description="Basic and acidic residues" evidence="4">
    <location>
        <begin position="25"/>
        <end position="37"/>
    </location>
</feature>
<evidence type="ECO:0000313" key="6">
    <source>
        <dbReference type="EMBL" id="CBH24459.1"/>
    </source>
</evidence>
<gene>
    <name evidence="6" type="primary">ssdA</name>
    <name evidence="6" type="ordered locus">SRM_01538</name>
</gene>
<dbReference type="Gene3D" id="3.40.309.10">
    <property type="entry name" value="Aldehyde Dehydrogenase, Chain A, domain 2"/>
    <property type="match status" value="1"/>
</dbReference>
<evidence type="ECO:0000256" key="4">
    <source>
        <dbReference type="SAM" id="MobiDB-lite"/>
    </source>
</evidence>
<keyword evidence="3 6" id="KW-0560">Oxidoreductase</keyword>
<dbReference type="FunFam" id="3.40.309.10:FF:000010">
    <property type="entry name" value="Gamma-aminobutyraldehyde dehydrogenase"/>
    <property type="match status" value="1"/>
</dbReference>
<dbReference type="FunFam" id="3.40.605.10:FF:000012">
    <property type="entry name" value="NAD-dependent succinate-semialdehyde dehydrogenase"/>
    <property type="match status" value="1"/>
</dbReference>
<dbReference type="InterPro" id="IPR016161">
    <property type="entry name" value="Ald_DH/histidinol_DH"/>
</dbReference>
<dbReference type="PANTHER" id="PTHR43217:SF1">
    <property type="entry name" value="SUCCINATE SEMIALDEHYDE DEHYDROGENASE [NAD(P)+] SAD"/>
    <property type="match status" value="1"/>
</dbReference>
<dbReference type="Gene3D" id="3.40.605.10">
    <property type="entry name" value="Aldehyde Dehydrogenase, Chain A, domain 1"/>
    <property type="match status" value="1"/>
</dbReference>
<dbReference type="PANTHER" id="PTHR43217">
    <property type="entry name" value="SUCCINATE SEMIALDEHYDE DEHYDROGENASE [NAD(P)+] SAD"/>
    <property type="match status" value="1"/>
</dbReference>
<dbReference type="GO" id="GO:0004777">
    <property type="term" value="F:succinate-semialdehyde dehydrogenase (NAD+) activity"/>
    <property type="evidence" value="ECO:0007669"/>
    <property type="project" value="TreeGrafter"/>
</dbReference>
<reference evidence="7" key="2">
    <citation type="submission" date="2010-04" db="EMBL/GenBank/DDBJ databases">
        <title>Genome sequence of Salinibacter ruber M8.</title>
        <authorList>
            <consortium name="Genoscope"/>
        </authorList>
    </citation>
    <scope>NUCLEOTIDE SEQUENCE [LARGE SCALE GENOMIC DNA]</scope>
    <source>
        <strain evidence="7">M8</strain>
    </source>
</reference>
<keyword evidence="2" id="KW-0521">NADP</keyword>
<evidence type="ECO:0000259" key="5">
    <source>
        <dbReference type="Pfam" id="PF00171"/>
    </source>
</evidence>
<protein>
    <submittedName>
        <fullName evidence="6">Succinate-semialdehyde dehydrogenase [NADP+]</fullName>
        <ecNumber evidence="6">1.2.1.16</ecNumber>
    </submittedName>
</protein>
<dbReference type="SUPFAM" id="SSF53720">
    <property type="entry name" value="ALDH-like"/>
    <property type="match status" value="1"/>
</dbReference>
<organism evidence="6 7">
    <name type="scientific">Salinibacter ruber (strain M8)</name>
    <dbReference type="NCBI Taxonomy" id="761659"/>
    <lineage>
        <taxon>Bacteria</taxon>
        <taxon>Pseudomonadati</taxon>
        <taxon>Rhodothermota</taxon>
        <taxon>Rhodothermia</taxon>
        <taxon>Rhodothermales</taxon>
        <taxon>Salinibacteraceae</taxon>
        <taxon>Salinibacter</taxon>
    </lineage>
</organism>
<dbReference type="HOGENOM" id="CLU_005391_1_0_10"/>
<comment type="similarity">
    <text evidence="1">Belongs to the aldehyde dehydrogenase family.</text>
</comment>